<keyword evidence="2" id="KW-1185">Reference proteome</keyword>
<sequence length="53" mass="6326">MEIEGISRVTLKKQRAKKGVSFTTNTQKHMKPKVMKFWDHLIIKKTIYHRISL</sequence>
<accession>A0A2A5T415</accession>
<dbReference type="RefSeq" id="WP_190319330.1">
    <property type="nucleotide sequence ID" value="NZ_CAWOZH010000005.1"/>
</dbReference>
<gene>
    <name evidence="1" type="ORF">BTN49_1465</name>
</gene>
<reference evidence="2" key="1">
    <citation type="submission" date="2017-04" db="EMBL/GenBank/DDBJ databases">
        <title>Genome evolution of the luminous symbionts of deep sea anglerfish.</title>
        <authorList>
            <person name="Hendry T.A."/>
        </authorList>
    </citation>
    <scope>NUCLEOTIDE SEQUENCE [LARGE SCALE GENOMIC DNA]</scope>
</reference>
<evidence type="ECO:0000313" key="1">
    <source>
        <dbReference type="EMBL" id="PCS22907.1"/>
    </source>
</evidence>
<evidence type="ECO:0000313" key="2">
    <source>
        <dbReference type="Proteomes" id="UP000219020"/>
    </source>
</evidence>
<dbReference type="EMBL" id="NBYY01000013">
    <property type="protein sequence ID" value="PCS22907.1"/>
    <property type="molecule type" value="Genomic_DNA"/>
</dbReference>
<proteinExistence type="predicted"/>
<organism evidence="1 2">
    <name type="scientific">Candidatus Enterovibrio escicola</name>
    <dbReference type="NCBI Taxonomy" id="1927127"/>
    <lineage>
        <taxon>Bacteria</taxon>
        <taxon>Pseudomonadati</taxon>
        <taxon>Pseudomonadota</taxon>
        <taxon>Gammaproteobacteria</taxon>
        <taxon>Vibrionales</taxon>
        <taxon>Vibrionaceae</taxon>
        <taxon>Enterovibrio</taxon>
    </lineage>
</organism>
<dbReference type="AlphaFoldDB" id="A0A2A5T415"/>
<comment type="caution">
    <text evidence="1">The sequence shown here is derived from an EMBL/GenBank/DDBJ whole genome shotgun (WGS) entry which is preliminary data.</text>
</comment>
<name>A0A2A5T415_9GAMM</name>
<dbReference type="Proteomes" id="UP000219020">
    <property type="component" value="Unassembled WGS sequence"/>
</dbReference>
<protein>
    <submittedName>
        <fullName evidence="1">Uncharacterized protein</fullName>
    </submittedName>
</protein>